<proteinExistence type="predicted"/>
<dbReference type="AlphaFoldDB" id="A0A9N8DWZ2"/>
<feature type="region of interest" description="Disordered" evidence="1">
    <location>
        <begin position="358"/>
        <end position="409"/>
    </location>
</feature>
<comment type="caution">
    <text evidence="2">The sequence shown here is derived from an EMBL/GenBank/DDBJ whole genome shotgun (WGS) entry which is preliminary data.</text>
</comment>
<feature type="region of interest" description="Disordered" evidence="1">
    <location>
        <begin position="221"/>
        <end position="345"/>
    </location>
</feature>
<organism evidence="2 3">
    <name type="scientific">Seminavis robusta</name>
    <dbReference type="NCBI Taxonomy" id="568900"/>
    <lineage>
        <taxon>Eukaryota</taxon>
        <taxon>Sar</taxon>
        <taxon>Stramenopiles</taxon>
        <taxon>Ochrophyta</taxon>
        <taxon>Bacillariophyta</taxon>
        <taxon>Bacillariophyceae</taxon>
        <taxon>Bacillariophycidae</taxon>
        <taxon>Naviculales</taxon>
        <taxon>Naviculaceae</taxon>
        <taxon>Seminavis</taxon>
    </lineage>
</organism>
<feature type="compositionally biased region" description="Polar residues" evidence="1">
    <location>
        <begin position="302"/>
        <end position="312"/>
    </location>
</feature>
<evidence type="ECO:0000256" key="1">
    <source>
        <dbReference type="SAM" id="MobiDB-lite"/>
    </source>
</evidence>
<dbReference type="Proteomes" id="UP001153069">
    <property type="component" value="Unassembled WGS sequence"/>
</dbReference>
<dbReference type="EMBL" id="CAICTM010000406">
    <property type="protein sequence ID" value="CAB9509850.1"/>
    <property type="molecule type" value="Genomic_DNA"/>
</dbReference>
<name>A0A9N8DWZ2_9STRA</name>
<gene>
    <name evidence="2" type="ORF">SEMRO_407_G136781.1</name>
</gene>
<reference evidence="2" key="1">
    <citation type="submission" date="2020-06" db="EMBL/GenBank/DDBJ databases">
        <authorList>
            <consortium name="Plant Systems Biology data submission"/>
        </authorList>
    </citation>
    <scope>NUCLEOTIDE SEQUENCE</scope>
    <source>
        <strain evidence="2">D6</strain>
    </source>
</reference>
<keyword evidence="3" id="KW-1185">Reference proteome</keyword>
<evidence type="ECO:0000313" key="3">
    <source>
        <dbReference type="Proteomes" id="UP001153069"/>
    </source>
</evidence>
<sequence length="409" mass="46224">MTTLGQSGKNPVIPLVSEYNAGEVATTELFRSWQHAGNNVKRKHDMIVLADEQEPEHVLRVIKEFDQVTGNSALNLDTGTLRANFFVKCLQGSARDKWNVIRAARPGAAVADFDACINSFIAKFVEDTDLADQTRYLQTATKPFKLDCKTLWSRLEYINTLMAKFPGANNANPFDAPALKMMFYNMMLPQWKDKFADSAHDITVIGSVQMVRFFARQEKNYNARQQGSRGRGGRGFSRGRSGRGHGRSGRSSGYRRTYGQDDGPRAGYYPPSQRFRRGGWSRAPTWTYNRSPPREYQRGQPDGQQRNNTTPVRNFAGRFGRGGYASSPRGRGRGRGYSPRRDNFVADGDVREDDVYHVEEQSSEVPAAAAMPPPEEQEEMYYQEEPHYFDSMTGGYDDYDESYGYGGDY</sequence>
<evidence type="ECO:0000313" key="2">
    <source>
        <dbReference type="EMBL" id="CAB9509850.1"/>
    </source>
</evidence>
<dbReference type="OrthoDB" id="53440at2759"/>
<accession>A0A9N8DWZ2</accession>
<protein>
    <submittedName>
        <fullName evidence="2">Uncharacterized protein</fullName>
    </submittedName>
</protein>